<evidence type="ECO:0000313" key="1">
    <source>
        <dbReference type="EMBL" id="SFT91472.1"/>
    </source>
</evidence>
<dbReference type="Proteomes" id="UP000198844">
    <property type="component" value="Unassembled WGS sequence"/>
</dbReference>
<proteinExistence type="predicted"/>
<reference evidence="1 2" key="1">
    <citation type="submission" date="2016-10" db="EMBL/GenBank/DDBJ databases">
        <authorList>
            <person name="de Groot N.N."/>
        </authorList>
    </citation>
    <scope>NUCLEOTIDE SEQUENCE [LARGE SCALE GENOMIC DNA]</scope>
    <source>
        <strain evidence="1 2">LMG 27731</strain>
    </source>
</reference>
<protein>
    <submittedName>
        <fullName evidence="1">Uncharacterized protein</fullName>
    </submittedName>
</protein>
<sequence>MERSEFLAATRQLAAAAELLAKAGPEDWRLDAFQMLAFFRRYDQPGAGSNAVVTSNDELFASTGHAALTMAGRNEFAASRALLEQARSLLPAT</sequence>
<dbReference type="OrthoDB" id="9025142at2"/>
<organism evidence="1 2">
    <name type="scientific">Paraburkholderia aspalathi</name>
    <dbReference type="NCBI Taxonomy" id="1324617"/>
    <lineage>
        <taxon>Bacteria</taxon>
        <taxon>Pseudomonadati</taxon>
        <taxon>Pseudomonadota</taxon>
        <taxon>Betaproteobacteria</taxon>
        <taxon>Burkholderiales</taxon>
        <taxon>Burkholderiaceae</taxon>
        <taxon>Paraburkholderia</taxon>
    </lineage>
</organism>
<name>A0A1I7BW98_9BURK</name>
<gene>
    <name evidence="1" type="ORF">SAMN05192563_1005186</name>
</gene>
<dbReference type="EMBL" id="FPBH01000005">
    <property type="protein sequence ID" value="SFT91472.1"/>
    <property type="molecule type" value="Genomic_DNA"/>
</dbReference>
<evidence type="ECO:0000313" key="2">
    <source>
        <dbReference type="Proteomes" id="UP000198844"/>
    </source>
</evidence>
<dbReference type="RefSeq" id="WP_093634242.1">
    <property type="nucleotide sequence ID" value="NZ_FPBH01000005.1"/>
</dbReference>
<dbReference type="AlphaFoldDB" id="A0A1I7BW98"/>
<accession>A0A1I7BW98</accession>